<feature type="signal peptide" evidence="2">
    <location>
        <begin position="1"/>
        <end position="18"/>
    </location>
</feature>
<dbReference type="AlphaFoldDB" id="A0A437ABM5"/>
<keyword evidence="2" id="KW-0732">Signal</keyword>
<evidence type="ECO:0000313" key="4">
    <source>
        <dbReference type="Proteomes" id="UP000283090"/>
    </source>
</evidence>
<sequence>MQLTNILVFLTAALSVAALPYPEEGDKTVSRPPRPTGTGVHGPWKGKWKSGERPTGTWKRPRRRPKRSQLKKPPMTKLSIVPMIFTILTTLNSRFNDK</sequence>
<evidence type="ECO:0000256" key="1">
    <source>
        <dbReference type="SAM" id="MobiDB-lite"/>
    </source>
</evidence>
<reference evidence="3 4" key="1">
    <citation type="submission" date="2019-01" db="EMBL/GenBank/DDBJ databases">
        <title>Intercellular communication is required for trap formation in the nematode-trapping fungus Duddingtonia flagrans.</title>
        <authorList>
            <person name="Youssar L."/>
            <person name="Wernet V."/>
            <person name="Hensel N."/>
            <person name="Hildebrandt H.-G."/>
            <person name="Fischer R."/>
        </authorList>
    </citation>
    <scope>NUCLEOTIDE SEQUENCE [LARGE SCALE GENOMIC DNA]</scope>
    <source>
        <strain evidence="3 4">CBS H-5679</strain>
    </source>
</reference>
<accession>A0A437ABM5</accession>
<dbReference type="Proteomes" id="UP000283090">
    <property type="component" value="Unassembled WGS sequence"/>
</dbReference>
<comment type="caution">
    <text evidence="3">The sequence shown here is derived from an EMBL/GenBank/DDBJ whole genome shotgun (WGS) entry which is preliminary data.</text>
</comment>
<dbReference type="VEuPathDB" id="FungiDB:DFL_002830"/>
<proteinExistence type="predicted"/>
<keyword evidence="4" id="KW-1185">Reference proteome</keyword>
<dbReference type="EMBL" id="SAEB01000003">
    <property type="protein sequence ID" value="RVD88653.1"/>
    <property type="molecule type" value="Genomic_DNA"/>
</dbReference>
<feature type="chain" id="PRO_5019388244" evidence="2">
    <location>
        <begin position="19"/>
        <end position="98"/>
    </location>
</feature>
<feature type="compositionally biased region" description="Basic residues" evidence="1">
    <location>
        <begin position="59"/>
        <end position="70"/>
    </location>
</feature>
<dbReference type="OrthoDB" id="5426915at2759"/>
<name>A0A437ABM5_ARTFL</name>
<dbReference type="RefSeq" id="XP_067494197.1">
    <property type="nucleotide sequence ID" value="XM_067631675.1"/>
</dbReference>
<protein>
    <submittedName>
        <fullName evidence="3">Uncharacterized protein</fullName>
    </submittedName>
</protein>
<gene>
    <name evidence="3" type="ORF">DFL_002830</name>
</gene>
<dbReference type="GeneID" id="93585141"/>
<feature type="region of interest" description="Disordered" evidence="1">
    <location>
        <begin position="23"/>
        <end position="75"/>
    </location>
</feature>
<evidence type="ECO:0000256" key="2">
    <source>
        <dbReference type="SAM" id="SignalP"/>
    </source>
</evidence>
<organism evidence="3 4">
    <name type="scientific">Arthrobotrys flagrans</name>
    <name type="common">Nematode-trapping fungus</name>
    <name type="synonym">Trichothecium flagrans</name>
    <dbReference type="NCBI Taxonomy" id="97331"/>
    <lineage>
        <taxon>Eukaryota</taxon>
        <taxon>Fungi</taxon>
        <taxon>Dikarya</taxon>
        <taxon>Ascomycota</taxon>
        <taxon>Pezizomycotina</taxon>
        <taxon>Orbiliomycetes</taxon>
        <taxon>Orbiliales</taxon>
        <taxon>Orbiliaceae</taxon>
        <taxon>Arthrobotrys</taxon>
    </lineage>
</organism>
<evidence type="ECO:0000313" key="3">
    <source>
        <dbReference type="EMBL" id="RVD88653.1"/>
    </source>
</evidence>